<dbReference type="KEGG" id="pbh:AAW51_3617"/>
<organism evidence="3 4">
    <name type="scientific">Caldimonas brevitalea</name>
    <dbReference type="NCBI Taxonomy" id="413882"/>
    <lineage>
        <taxon>Bacteria</taxon>
        <taxon>Pseudomonadati</taxon>
        <taxon>Pseudomonadota</taxon>
        <taxon>Betaproteobacteria</taxon>
        <taxon>Burkholderiales</taxon>
        <taxon>Sphaerotilaceae</taxon>
        <taxon>Caldimonas</taxon>
    </lineage>
</organism>
<feature type="region of interest" description="Disordered" evidence="1">
    <location>
        <begin position="1"/>
        <end position="23"/>
    </location>
</feature>
<dbReference type="EMBL" id="CP011371">
    <property type="protein sequence ID" value="AKJ30308.1"/>
    <property type="molecule type" value="Genomic_DNA"/>
</dbReference>
<gene>
    <name evidence="3" type="ORF">AAW51_3617</name>
</gene>
<feature type="domain" description="SGNH hydrolase-type esterase" evidence="2">
    <location>
        <begin position="121"/>
        <end position="269"/>
    </location>
</feature>
<proteinExistence type="predicted"/>
<dbReference type="PANTHER" id="PTHR30383">
    <property type="entry name" value="THIOESTERASE 1/PROTEASE 1/LYSOPHOSPHOLIPASE L1"/>
    <property type="match status" value="1"/>
</dbReference>
<sequence>MSGAATAWTEGSDRAPLSAHPGVELTPVPNPAFGRVALDPLRTRWWRHAVTAVSLVCSGLVAAQPEAAAREVPATPAVAAAPVSTSPWADSFAAFEQADKTTPPPPGGVVFVGSSSIRLWSDLEQQFELPPVVLKRGFGGSTLRDCAEHADRLVTRYRPRLVVVYAGDNDLAQGRTPDEVLDSFAEFVRSVRRELPAVRIAYVSIKPSPSRRGLMPLARQTNEMIERYTGSVPGLAYIDVYTPMLGADGEPREELFGPDALHLNQDGYGLWKRIIEAHLR</sequence>
<keyword evidence="4" id="KW-1185">Reference proteome</keyword>
<dbReference type="InterPro" id="IPR013830">
    <property type="entry name" value="SGNH_hydro"/>
</dbReference>
<accession>A0A0G3BQR5</accession>
<dbReference type="CDD" id="cd04502">
    <property type="entry name" value="SGNH_hydrolase_like_7"/>
    <property type="match status" value="1"/>
</dbReference>
<dbReference type="Proteomes" id="UP000035352">
    <property type="component" value="Chromosome"/>
</dbReference>
<dbReference type="GO" id="GO:0004622">
    <property type="term" value="F:phosphatidylcholine lysophospholipase activity"/>
    <property type="evidence" value="ECO:0007669"/>
    <property type="project" value="TreeGrafter"/>
</dbReference>
<dbReference type="InterPro" id="IPR036514">
    <property type="entry name" value="SGNH_hydro_sf"/>
</dbReference>
<dbReference type="PANTHER" id="PTHR30383:SF5">
    <property type="entry name" value="SGNH HYDROLASE-TYPE ESTERASE DOMAIN-CONTAINING PROTEIN"/>
    <property type="match status" value="1"/>
</dbReference>
<dbReference type="PATRIC" id="fig|413882.6.peg.3779"/>
<dbReference type="Pfam" id="PF13472">
    <property type="entry name" value="Lipase_GDSL_2"/>
    <property type="match status" value="1"/>
</dbReference>
<evidence type="ECO:0000313" key="3">
    <source>
        <dbReference type="EMBL" id="AKJ30308.1"/>
    </source>
</evidence>
<protein>
    <recommendedName>
        <fullName evidence="2">SGNH hydrolase-type esterase domain-containing protein</fullName>
    </recommendedName>
</protein>
<dbReference type="AlphaFoldDB" id="A0A0G3BQR5"/>
<evidence type="ECO:0000259" key="2">
    <source>
        <dbReference type="Pfam" id="PF13472"/>
    </source>
</evidence>
<dbReference type="InterPro" id="IPR051532">
    <property type="entry name" value="Ester_Hydrolysis_Enzymes"/>
</dbReference>
<dbReference type="RefSeq" id="WP_238947626.1">
    <property type="nucleotide sequence ID" value="NZ_CP011371.1"/>
</dbReference>
<reference evidence="3 4" key="1">
    <citation type="submission" date="2015-05" db="EMBL/GenBank/DDBJ databases">
        <authorList>
            <person name="Tang B."/>
            <person name="Yu Y."/>
        </authorList>
    </citation>
    <scope>NUCLEOTIDE SEQUENCE [LARGE SCALE GENOMIC DNA]</scope>
    <source>
        <strain evidence="3 4">DSM 7029</strain>
    </source>
</reference>
<name>A0A0G3BQR5_9BURK</name>
<dbReference type="STRING" id="413882.AAW51_3617"/>
<dbReference type="SUPFAM" id="SSF52266">
    <property type="entry name" value="SGNH hydrolase"/>
    <property type="match status" value="1"/>
</dbReference>
<dbReference type="Gene3D" id="3.40.50.1110">
    <property type="entry name" value="SGNH hydrolase"/>
    <property type="match status" value="1"/>
</dbReference>
<evidence type="ECO:0000313" key="4">
    <source>
        <dbReference type="Proteomes" id="UP000035352"/>
    </source>
</evidence>
<evidence type="ECO:0000256" key="1">
    <source>
        <dbReference type="SAM" id="MobiDB-lite"/>
    </source>
</evidence>